<comment type="subunit">
    <text evidence="4">This enzyme consists of two polypeptide chains, which are synthesized in precursor form from a single polypeptide.</text>
</comment>
<evidence type="ECO:0000256" key="4">
    <source>
        <dbReference type="RuleBase" id="RU368036"/>
    </source>
</evidence>
<dbReference type="EC" id="3.4.19.13" evidence="4"/>
<name>A0ABS5FZ11_9BRAD</name>
<comment type="caution">
    <text evidence="5">The sequence shown here is derived from an EMBL/GenBank/DDBJ whole genome shotgun (WGS) entry which is preliminary data.</text>
</comment>
<dbReference type="InterPro" id="IPR000101">
    <property type="entry name" value="GGT_peptidase"/>
</dbReference>
<keyword evidence="4" id="KW-0865">Zymogen</keyword>
<comment type="similarity">
    <text evidence="4">Belongs to the gamma-glutamyltransferase family.</text>
</comment>
<gene>
    <name evidence="5" type="primary">ggt</name>
    <name evidence="5" type="ORF">JQ619_00750</name>
</gene>
<sequence length="527" mass="56378">MRDFSRPGRSDAIGERGMVCTSHPAASAAGLEMLRSGGNAMDAAIAAVAVQCVVEPHMTGIGGDCFALLSWNGASPIALNGSGRAPQAATAAWYVERGLTAIPDQSAHAVTIPGAIAAWCTLNKDYGAKSLAEVLAPAIGLAEQGMRVTARVAWDWARQVDKLSRDPDARAVFLPGGKPPAFGDLFRNPALGRTLRAVAQDGAAAFYRGSVAEALTRKLRAHDGLHSINDFASEHSDYVQPVSTAYRGHTVYECPPAGQGLAALMILRLIERFALGHARHSEADRIHYLAEATKAAYRARDAYFCDPAFGHTPAASFLSDDWTQRASDLIQPDRATAPEAWGEIEHKDTVYVSVVDRDLNAVSLINSLFAPFGSGLYEPTTGVLLHNRGLGFRTDPAHPSAIAPGKRPMHTIIPGMLYRDGLPMMPFGVMGGHYQATGHAHFVSQILDHGRSVQEAADVPRSFAFDGKLSLETAISADVKRDLEGRGHTVEWSDFPIGGAQAVWIDRERGILIGASDQRKDGMALGF</sequence>
<evidence type="ECO:0000313" key="5">
    <source>
        <dbReference type="EMBL" id="MBR1134287.1"/>
    </source>
</evidence>
<keyword evidence="4" id="KW-0378">Hydrolase</keyword>
<dbReference type="Gene3D" id="3.60.20.40">
    <property type="match status" value="1"/>
</dbReference>
<dbReference type="SUPFAM" id="SSF56235">
    <property type="entry name" value="N-terminal nucleophile aminohydrolases (Ntn hydrolases)"/>
    <property type="match status" value="1"/>
</dbReference>
<comment type="catalytic activity">
    <reaction evidence="1 4">
        <text>an S-substituted glutathione + H2O = an S-substituted L-cysteinylglycine + L-glutamate</text>
        <dbReference type="Rhea" id="RHEA:59468"/>
        <dbReference type="ChEBI" id="CHEBI:15377"/>
        <dbReference type="ChEBI" id="CHEBI:29985"/>
        <dbReference type="ChEBI" id="CHEBI:90779"/>
        <dbReference type="ChEBI" id="CHEBI:143103"/>
        <dbReference type="EC" id="3.4.19.13"/>
    </reaction>
</comment>
<organism evidence="5 6">
    <name type="scientific">Bradyrhizobium denitrificans</name>
    <dbReference type="NCBI Taxonomy" id="2734912"/>
    <lineage>
        <taxon>Bacteria</taxon>
        <taxon>Pseudomonadati</taxon>
        <taxon>Pseudomonadota</taxon>
        <taxon>Alphaproteobacteria</taxon>
        <taxon>Hyphomicrobiales</taxon>
        <taxon>Nitrobacteraceae</taxon>
        <taxon>Bradyrhizobium</taxon>
    </lineage>
</organism>
<keyword evidence="4" id="KW-0317">Glutathione biosynthesis</keyword>
<dbReference type="EC" id="2.3.2.2" evidence="4"/>
<evidence type="ECO:0000256" key="1">
    <source>
        <dbReference type="ARBA" id="ARBA00001049"/>
    </source>
</evidence>
<comment type="PTM">
    <text evidence="4">Cleaved by autocatalysis into a large and a small subunit.</text>
</comment>
<comment type="catalytic activity">
    <reaction evidence="3 4">
        <text>an N-terminal (5-L-glutamyl)-[peptide] + an alpha-amino acid = 5-L-glutamyl amino acid + an N-terminal L-alpha-aminoacyl-[peptide]</text>
        <dbReference type="Rhea" id="RHEA:23904"/>
        <dbReference type="Rhea" id="RHEA-COMP:9780"/>
        <dbReference type="Rhea" id="RHEA-COMP:9795"/>
        <dbReference type="ChEBI" id="CHEBI:77644"/>
        <dbReference type="ChEBI" id="CHEBI:78597"/>
        <dbReference type="ChEBI" id="CHEBI:78599"/>
        <dbReference type="ChEBI" id="CHEBI:78608"/>
        <dbReference type="EC" id="2.3.2.2"/>
    </reaction>
</comment>
<keyword evidence="4 5" id="KW-0808">Transferase</keyword>
<accession>A0ABS5FZ11</accession>
<dbReference type="InterPro" id="IPR043137">
    <property type="entry name" value="GGT_ssub_C"/>
</dbReference>
<dbReference type="PANTHER" id="PTHR43881">
    <property type="entry name" value="GAMMA-GLUTAMYLTRANSPEPTIDASE (AFU_ORTHOLOGUE AFUA_4G13580)"/>
    <property type="match status" value="1"/>
</dbReference>
<dbReference type="InterPro" id="IPR043138">
    <property type="entry name" value="GGT_lsub"/>
</dbReference>
<dbReference type="GO" id="GO:0103068">
    <property type="term" value="F:leukotriene C4 gamma-glutamyl transferase activity"/>
    <property type="evidence" value="ECO:0007669"/>
    <property type="project" value="UniProtKB-EC"/>
</dbReference>
<protein>
    <recommendedName>
        <fullName evidence="4">Glutathione hydrolase proenzyme</fullName>
        <ecNumber evidence="4">2.3.2.2</ecNumber>
        <ecNumber evidence="4">3.4.19.13</ecNumber>
    </recommendedName>
    <component>
        <recommendedName>
            <fullName evidence="4">Glutathione hydrolase large chain</fullName>
        </recommendedName>
    </component>
    <component>
        <recommendedName>
            <fullName evidence="4">Glutathione hydrolase small chain</fullName>
        </recommendedName>
    </component>
</protein>
<dbReference type="EMBL" id="JAFCLK010000001">
    <property type="protein sequence ID" value="MBR1134287.1"/>
    <property type="molecule type" value="Genomic_DNA"/>
</dbReference>
<dbReference type="PANTHER" id="PTHR43881:SF1">
    <property type="entry name" value="GAMMA-GLUTAMYLTRANSPEPTIDASE (AFU_ORTHOLOGUE AFUA_4G13580)"/>
    <property type="match status" value="1"/>
</dbReference>
<evidence type="ECO:0000256" key="3">
    <source>
        <dbReference type="ARBA" id="ARBA00047417"/>
    </source>
</evidence>
<evidence type="ECO:0000256" key="2">
    <source>
        <dbReference type="ARBA" id="ARBA00001089"/>
    </source>
</evidence>
<keyword evidence="4 5" id="KW-0012">Acyltransferase</keyword>
<dbReference type="Pfam" id="PF01019">
    <property type="entry name" value="G_glu_transpept"/>
    <property type="match status" value="1"/>
</dbReference>
<dbReference type="PRINTS" id="PR01210">
    <property type="entry name" value="GGTRANSPTASE"/>
</dbReference>
<dbReference type="RefSeq" id="WP_172235808.1">
    <property type="nucleotide sequence ID" value="NZ_JABFDP010000004.1"/>
</dbReference>
<reference evidence="6" key="1">
    <citation type="journal article" date="2021" name="ISME J.">
        <title>Evolutionary origin and ecological implication of a unique nif island in free-living Bradyrhizobium lineages.</title>
        <authorList>
            <person name="Tao J."/>
        </authorList>
    </citation>
    <scope>NUCLEOTIDE SEQUENCE [LARGE SCALE GENOMIC DNA]</scope>
    <source>
        <strain evidence="6">SZCCT0094</strain>
    </source>
</reference>
<dbReference type="Gene3D" id="1.10.246.130">
    <property type="match status" value="1"/>
</dbReference>
<comment type="catalytic activity">
    <reaction evidence="2 4">
        <text>glutathione + H2O = L-cysteinylglycine + L-glutamate</text>
        <dbReference type="Rhea" id="RHEA:28807"/>
        <dbReference type="ChEBI" id="CHEBI:15377"/>
        <dbReference type="ChEBI" id="CHEBI:29985"/>
        <dbReference type="ChEBI" id="CHEBI:57925"/>
        <dbReference type="ChEBI" id="CHEBI:61694"/>
        <dbReference type="EC" id="3.4.19.13"/>
    </reaction>
</comment>
<dbReference type="InterPro" id="IPR052896">
    <property type="entry name" value="GGT-like_enzyme"/>
</dbReference>
<keyword evidence="6" id="KW-1185">Reference proteome</keyword>
<proteinExistence type="inferred from homology"/>
<comment type="pathway">
    <text evidence="4">Sulfur metabolism; glutathione metabolism.</text>
</comment>
<dbReference type="InterPro" id="IPR029055">
    <property type="entry name" value="Ntn_hydrolases_N"/>
</dbReference>
<dbReference type="Proteomes" id="UP001314635">
    <property type="component" value="Unassembled WGS sequence"/>
</dbReference>
<evidence type="ECO:0000313" key="6">
    <source>
        <dbReference type="Proteomes" id="UP001314635"/>
    </source>
</evidence>
<dbReference type="NCBIfam" id="TIGR00066">
    <property type="entry name" value="g_glut_trans"/>
    <property type="match status" value="1"/>
</dbReference>